<name>L0P1R5_PHYED</name>
<dbReference type="EMBL" id="FO203443">
    <property type="protein sequence ID" value="CCI55409.1"/>
    <property type="molecule type" value="Genomic_DNA"/>
</dbReference>
<feature type="region of interest" description="Disordered" evidence="1">
    <location>
        <begin position="1"/>
        <end position="121"/>
    </location>
</feature>
<evidence type="ECO:0000313" key="2">
    <source>
        <dbReference type="EMBL" id="CCI55409.1"/>
    </source>
</evidence>
<dbReference type="AlphaFoldDB" id="L0P1R5"/>
<feature type="compositionally biased region" description="Basic and acidic residues" evidence="1">
    <location>
        <begin position="83"/>
        <end position="120"/>
    </location>
</feature>
<proteinExistence type="predicted"/>
<sequence>MGTRPVWHGEEASVGTTPMWGRGRRGDDAGAGDDGAGTTPVRKTTARGRGRHGEEEVVAGRRTARGRTPARGGGPPWGGGGRRRWDEAGGRRGGHDEDGSGEGSSRDEETSRRKSKDLGRKRTMTPWTASFALEKCLVLVLCVTLWSFECFQIRRPQLDLGAYTVAMYANDDDVDRPTMEVTFTTITTHTSFSDYVAMFNQLTDDHIIWTPYSPDRVYVHAPPRPVEPVHARPCELVHTEELGARCLHGGVPRAPGDASVRFVTGGPSPMGAAVGAERPWGCLDALENVVQEDAPYDHGTYEEYIECRSAMGDARVGDLRALYDTRVALHQDSAGNQSGYGLVRREAEMRDPDCVLPYTEGAGGPTCVCARRVIHDPELYPYTGAGVCGVIRYLRATRKEMSDSLTNFYTKMMRKRK</sequence>
<feature type="compositionally biased region" description="Gly residues" evidence="1">
    <location>
        <begin position="71"/>
        <end position="80"/>
    </location>
</feature>
<gene>
    <name evidence="2" type="primary">PH01B015M02.10</name>
</gene>
<organism evidence="2">
    <name type="scientific">Phyllostachys edulis</name>
    <name type="common">Tortoise shell bamboo</name>
    <name type="synonym">Bambusa edulis</name>
    <dbReference type="NCBI Taxonomy" id="38705"/>
    <lineage>
        <taxon>Eukaryota</taxon>
        <taxon>Viridiplantae</taxon>
        <taxon>Streptophyta</taxon>
        <taxon>Embryophyta</taxon>
        <taxon>Tracheophyta</taxon>
        <taxon>Spermatophyta</taxon>
        <taxon>Magnoliopsida</taxon>
        <taxon>Liliopsida</taxon>
        <taxon>Poales</taxon>
        <taxon>Poaceae</taxon>
        <taxon>BOP clade</taxon>
        <taxon>Bambusoideae</taxon>
        <taxon>Arundinarodae</taxon>
        <taxon>Arundinarieae</taxon>
        <taxon>Arundinariinae</taxon>
        <taxon>Phyllostachys</taxon>
    </lineage>
</organism>
<evidence type="ECO:0000256" key="1">
    <source>
        <dbReference type="SAM" id="MobiDB-lite"/>
    </source>
</evidence>
<protein>
    <submittedName>
        <fullName evidence="2">PH01B015M02.10 protein</fullName>
    </submittedName>
</protein>
<accession>L0P1R5</accession>
<reference evidence="2" key="1">
    <citation type="submission" date="2012-05" db="EMBL/GenBank/DDBJ databases">
        <authorList>
            <person name="Han B."/>
            <person name="Lu Y."/>
            <person name="Feng Q."/>
            <person name="Zhao Q."/>
            <person name="Lu T.T."/>
            <person name="Li Y."/>
            <person name="Liu K.Y."/>
            <person name="Huang X.H."/>
            <person name="Fan D.L."/>
            <person name="Weng Q.J."/>
            <person name="Zhang L."/>
            <person name="Lu Y.Q."/>
            <person name="Guo Y.L."/>
            <person name="Li W.J."/>
            <person name="Zhou C.C."/>
            <person name="Lu H.Y."/>
            <person name="Huang T."/>
            <person name="Zhu C.R."/>
            <person name="Zhao Y."/>
            <person name="Hu T."/>
            <person name="Yao N."/>
        </authorList>
    </citation>
    <scope>NUCLEOTIDE SEQUENCE</scope>
</reference>